<dbReference type="OrthoDB" id="6079689at2759"/>
<dbReference type="AlphaFoldDB" id="A0A2H3CTM7"/>
<name>A0A2H3CTM7_ARMGA</name>
<accession>A0A2H3CTM7</accession>
<reference evidence="2" key="1">
    <citation type="journal article" date="2017" name="Nat. Ecol. Evol.">
        <title>Genome expansion and lineage-specific genetic innovations in the forest pathogenic fungi Armillaria.</title>
        <authorList>
            <person name="Sipos G."/>
            <person name="Prasanna A.N."/>
            <person name="Walter M.C."/>
            <person name="O'Connor E."/>
            <person name="Balint B."/>
            <person name="Krizsan K."/>
            <person name="Kiss B."/>
            <person name="Hess J."/>
            <person name="Varga T."/>
            <person name="Slot J."/>
            <person name="Riley R."/>
            <person name="Boka B."/>
            <person name="Rigling D."/>
            <person name="Barry K."/>
            <person name="Lee J."/>
            <person name="Mihaltcheva S."/>
            <person name="LaButti K."/>
            <person name="Lipzen A."/>
            <person name="Waldron R."/>
            <person name="Moloney N.M."/>
            <person name="Sperisen C."/>
            <person name="Kredics L."/>
            <person name="Vagvoelgyi C."/>
            <person name="Patrignani A."/>
            <person name="Fitzpatrick D."/>
            <person name="Nagy I."/>
            <person name="Doyle S."/>
            <person name="Anderson J.B."/>
            <person name="Grigoriev I.V."/>
            <person name="Gueldener U."/>
            <person name="Muensterkoetter M."/>
            <person name="Nagy L.G."/>
        </authorList>
    </citation>
    <scope>NUCLEOTIDE SEQUENCE [LARGE SCALE GENOMIC DNA]</scope>
    <source>
        <strain evidence="2">Ar21-2</strain>
    </source>
</reference>
<dbReference type="EMBL" id="KZ293695">
    <property type="protein sequence ID" value="PBK84794.1"/>
    <property type="molecule type" value="Genomic_DNA"/>
</dbReference>
<keyword evidence="2" id="KW-1185">Reference proteome</keyword>
<protein>
    <submittedName>
        <fullName evidence="1">Uncharacterized protein</fullName>
    </submittedName>
</protein>
<evidence type="ECO:0000313" key="2">
    <source>
        <dbReference type="Proteomes" id="UP000217790"/>
    </source>
</evidence>
<evidence type="ECO:0000313" key="1">
    <source>
        <dbReference type="EMBL" id="PBK84794.1"/>
    </source>
</evidence>
<gene>
    <name evidence="1" type="ORF">ARMGADRAFT_1036744</name>
</gene>
<sequence>MAEFLAGIMGEGWDAEMVLDVAREDAKRLLQIEGVCGGKGKSGSSADGDDRLQKLRVKRRYRVQTELVVLLVDLLRDSQVVDDGILPLDHKDTLIDVKLIDAQVSFGNAIGVLLS</sequence>
<organism evidence="1 2">
    <name type="scientific">Armillaria gallica</name>
    <name type="common">Bulbous honey fungus</name>
    <name type="synonym">Armillaria bulbosa</name>
    <dbReference type="NCBI Taxonomy" id="47427"/>
    <lineage>
        <taxon>Eukaryota</taxon>
        <taxon>Fungi</taxon>
        <taxon>Dikarya</taxon>
        <taxon>Basidiomycota</taxon>
        <taxon>Agaricomycotina</taxon>
        <taxon>Agaricomycetes</taxon>
        <taxon>Agaricomycetidae</taxon>
        <taxon>Agaricales</taxon>
        <taxon>Marasmiineae</taxon>
        <taxon>Physalacriaceae</taxon>
        <taxon>Armillaria</taxon>
    </lineage>
</organism>
<dbReference type="Proteomes" id="UP000217790">
    <property type="component" value="Unassembled WGS sequence"/>
</dbReference>
<proteinExistence type="predicted"/>
<dbReference type="InParanoid" id="A0A2H3CTM7"/>